<reference evidence="2" key="1">
    <citation type="journal article" date="2022" name="bioRxiv">
        <title>Sequencing and chromosome-scale assembly of the giantPleurodeles waltlgenome.</title>
        <authorList>
            <person name="Brown T."/>
            <person name="Elewa A."/>
            <person name="Iarovenko S."/>
            <person name="Subramanian E."/>
            <person name="Araus A.J."/>
            <person name="Petzold A."/>
            <person name="Susuki M."/>
            <person name="Suzuki K.-i.T."/>
            <person name="Hayashi T."/>
            <person name="Toyoda A."/>
            <person name="Oliveira C."/>
            <person name="Osipova E."/>
            <person name="Leigh N.D."/>
            <person name="Simon A."/>
            <person name="Yun M.H."/>
        </authorList>
    </citation>
    <scope>NUCLEOTIDE SEQUENCE</scope>
    <source>
        <strain evidence="2">20211129_DDA</strain>
        <tissue evidence="2">Liver</tissue>
    </source>
</reference>
<gene>
    <name evidence="2" type="ORF">NDU88_005636</name>
</gene>
<organism evidence="2 3">
    <name type="scientific">Pleurodeles waltl</name>
    <name type="common">Iberian ribbed newt</name>
    <dbReference type="NCBI Taxonomy" id="8319"/>
    <lineage>
        <taxon>Eukaryota</taxon>
        <taxon>Metazoa</taxon>
        <taxon>Chordata</taxon>
        <taxon>Craniata</taxon>
        <taxon>Vertebrata</taxon>
        <taxon>Euteleostomi</taxon>
        <taxon>Amphibia</taxon>
        <taxon>Batrachia</taxon>
        <taxon>Caudata</taxon>
        <taxon>Salamandroidea</taxon>
        <taxon>Salamandridae</taxon>
        <taxon>Pleurodelinae</taxon>
        <taxon>Pleurodeles</taxon>
    </lineage>
</organism>
<evidence type="ECO:0000256" key="1">
    <source>
        <dbReference type="SAM" id="MobiDB-lite"/>
    </source>
</evidence>
<evidence type="ECO:0000313" key="3">
    <source>
        <dbReference type="Proteomes" id="UP001066276"/>
    </source>
</evidence>
<feature type="region of interest" description="Disordered" evidence="1">
    <location>
        <begin position="135"/>
        <end position="206"/>
    </location>
</feature>
<protein>
    <submittedName>
        <fullName evidence="2">Uncharacterized protein</fullName>
    </submittedName>
</protein>
<keyword evidence="3" id="KW-1185">Reference proteome</keyword>
<dbReference type="Proteomes" id="UP001066276">
    <property type="component" value="Chromosome 3_2"/>
</dbReference>
<evidence type="ECO:0000313" key="2">
    <source>
        <dbReference type="EMBL" id="KAJ1180415.1"/>
    </source>
</evidence>
<proteinExistence type="predicted"/>
<accession>A0AAV7TUI1</accession>
<sequence length="298" mass="31448">MVPLFRFLGDICGMLHCDLSAQQGWGFSLCWSCLSLAKVVIHSSRQATSGRPFPGPMGAPSAGAHRLGCFLPTQYASSSPFGGQLLAPPPSLGCSVEEAHQWSTQGGRCPRASSRAHGSSAHFLLSLSGPRLLQRPLLPPPALATPTTRPQQVHSPGRQEGPSSGPPHLIGHLFISRRVHAASAAHDPGAQRGSCPAPGTAQVPVQDPTPQLLLPCLARVEIGVAVAVPRSTRESQPHRWRASRGFLQRFLSTAPDLTSTLSASVAARGSSLQFPVALLYGMDANIQLFGIHIGSSRL</sequence>
<name>A0AAV7TUI1_PLEWA</name>
<dbReference type="EMBL" id="JANPWB010000006">
    <property type="protein sequence ID" value="KAJ1180415.1"/>
    <property type="molecule type" value="Genomic_DNA"/>
</dbReference>
<dbReference type="AlphaFoldDB" id="A0AAV7TUI1"/>
<comment type="caution">
    <text evidence="2">The sequence shown here is derived from an EMBL/GenBank/DDBJ whole genome shotgun (WGS) entry which is preliminary data.</text>
</comment>